<sequence>MLNLMRLELIKSKLGSSIRGAFIAAFVIFGFLLLVGYISKSEGEIIFTNYNELFSVIDTLVRATFIIFGASLLAKIIVQEFTDKTITVLFMYPVNRQKLIIAKLLIVIAFTFFSMIISETIVFSLFYVANAYNPVLSEALTLPIVTHNAAKLVMNAIAATGMSLIPLFFGMRKYSVRTTIISSIIIVSLVCSNNGGTSLNDIIIIPIILACIGAVIAYMTVRKVEQADLFK</sequence>
<organism evidence="2 3">
    <name type="scientific">Bacillus rhizoplanae</name>
    <dbReference type="NCBI Taxonomy" id="2880966"/>
    <lineage>
        <taxon>Bacteria</taxon>
        <taxon>Bacillati</taxon>
        <taxon>Bacillota</taxon>
        <taxon>Bacilli</taxon>
        <taxon>Bacillales</taxon>
        <taxon>Bacillaceae</taxon>
        <taxon>Bacillus</taxon>
    </lineage>
</organism>
<evidence type="ECO:0000313" key="2">
    <source>
        <dbReference type="EMBL" id="CAG9611495.1"/>
    </source>
</evidence>
<keyword evidence="1" id="KW-1133">Transmembrane helix</keyword>
<name>A0ABN7ZX03_9BACI</name>
<dbReference type="Pfam" id="PF12730">
    <property type="entry name" value="ABC2_membrane_4"/>
    <property type="match status" value="1"/>
</dbReference>
<comment type="caution">
    <text evidence="2">The sequence shown here is derived from an EMBL/GenBank/DDBJ whole genome shotgun (WGS) entry which is preliminary data.</text>
</comment>
<evidence type="ECO:0008006" key="4">
    <source>
        <dbReference type="Google" id="ProtNLM"/>
    </source>
</evidence>
<dbReference type="EMBL" id="CAKJTI010000002">
    <property type="protein sequence ID" value="CAG9611495.1"/>
    <property type="molecule type" value="Genomic_DNA"/>
</dbReference>
<keyword evidence="1" id="KW-0472">Membrane</keyword>
<proteinExistence type="predicted"/>
<keyword evidence="3" id="KW-1185">Reference proteome</keyword>
<keyword evidence="1" id="KW-0812">Transmembrane</keyword>
<feature type="transmembrane region" description="Helical" evidence="1">
    <location>
        <begin position="99"/>
        <end position="129"/>
    </location>
</feature>
<feature type="transmembrane region" description="Helical" evidence="1">
    <location>
        <begin position="21"/>
        <end position="39"/>
    </location>
</feature>
<feature type="transmembrane region" description="Helical" evidence="1">
    <location>
        <begin position="149"/>
        <end position="169"/>
    </location>
</feature>
<dbReference type="RefSeq" id="WP_230573784.1">
    <property type="nucleotide sequence ID" value="NZ_CAKJTI010000002.1"/>
</dbReference>
<dbReference type="Proteomes" id="UP000789423">
    <property type="component" value="Unassembled WGS sequence"/>
</dbReference>
<evidence type="ECO:0000256" key="1">
    <source>
        <dbReference type="SAM" id="Phobius"/>
    </source>
</evidence>
<feature type="transmembrane region" description="Helical" evidence="1">
    <location>
        <begin position="202"/>
        <end position="221"/>
    </location>
</feature>
<gene>
    <name evidence="2" type="ORF">BACCIP111899_00665</name>
</gene>
<reference evidence="2 3" key="1">
    <citation type="submission" date="2021-10" db="EMBL/GenBank/DDBJ databases">
        <authorList>
            <person name="Criscuolo A."/>
        </authorList>
    </citation>
    <scope>NUCLEOTIDE SEQUENCE [LARGE SCALE GENOMIC DNA]</scope>
    <source>
        <strain evidence="3">CIP 111899</strain>
    </source>
</reference>
<feature type="transmembrane region" description="Helical" evidence="1">
    <location>
        <begin position="176"/>
        <end position="196"/>
    </location>
</feature>
<feature type="transmembrane region" description="Helical" evidence="1">
    <location>
        <begin position="59"/>
        <end position="78"/>
    </location>
</feature>
<protein>
    <recommendedName>
        <fullName evidence="4">ABC transporter permease</fullName>
    </recommendedName>
</protein>
<accession>A0ABN7ZX03</accession>
<evidence type="ECO:0000313" key="3">
    <source>
        <dbReference type="Proteomes" id="UP000789423"/>
    </source>
</evidence>